<sequence length="131" mass="15386">MPNRLTQTPPGTHQALKNTAFEILAVSWLMHDGWQVFLPILDHGHKTDILISDGPKYFRIQIKTVEARSDDHVVRNQWSESHVDYVVFFVRNSNWGVIAPAFEEAERPLNHQSHRRFNQTKNEFLKEFHKV</sequence>
<evidence type="ECO:0000313" key="1">
    <source>
        <dbReference type="EMBL" id="BCX47651.1"/>
    </source>
</evidence>
<name>A0ABM7RKR5_9BACT</name>
<organism evidence="1 2">
    <name type="scientific">Haloferula helveola</name>
    <dbReference type="NCBI Taxonomy" id="490095"/>
    <lineage>
        <taxon>Bacteria</taxon>
        <taxon>Pseudomonadati</taxon>
        <taxon>Verrucomicrobiota</taxon>
        <taxon>Verrucomicrobiia</taxon>
        <taxon>Verrucomicrobiales</taxon>
        <taxon>Verrucomicrobiaceae</taxon>
        <taxon>Haloferula</taxon>
    </lineage>
</organism>
<dbReference type="RefSeq" id="WP_338689953.1">
    <property type="nucleotide sequence ID" value="NZ_AP024702.1"/>
</dbReference>
<evidence type="ECO:0008006" key="3">
    <source>
        <dbReference type="Google" id="ProtNLM"/>
    </source>
</evidence>
<dbReference type="InterPro" id="IPR011856">
    <property type="entry name" value="tRNA_endonuc-like_dom_sf"/>
</dbReference>
<reference evidence="1 2" key="1">
    <citation type="submission" date="2021-06" db="EMBL/GenBank/DDBJ databases">
        <title>Complete genome of Haloferula helveola possessing various polysaccharide degrading enzymes.</title>
        <authorList>
            <person name="Takami H."/>
            <person name="Huang C."/>
            <person name="Hamasaki K."/>
        </authorList>
    </citation>
    <scope>NUCLEOTIDE SEQUENCE [LARGE SCALE GENOMIC DNA]</scope>
    <source>
        <strain evidence="1 2">CN-1</strain>
    </source>
</reference>
<evidence type="ECO:0000313" key="2">
    <source>
        <dbReference type="Proteomes" id="UP001374893"/>
    </source>
</evidence>
<dbReference type="Proteomes" id="UP001374893">
    <property type="component" value="Chromosome"/>
</dbReference>
<protein>
    <recommendedName>
        <fullName evidence="3">PD(D/E)XK endonuclease domain-containing protein</fullName>
    </recommendedName>
</protein>
<proteinExistence type="predicted"/>
<keyword evidence="2" id="KW-1185">Reference proteome</keyword>
<gene>
    <name evidence="1" type="ORF">HAHE_15590</name>
</gene>
<dbReference type="Gene3D" id="3.40.1350.10">
    <property type="match status" value="1"/>
</dbReference>
<accession>A0ABM7RKR5</accession>
<dbReference type="EMBL" id="AP024702">
    <property type="protein sequence ID" value="BCX47651.1"/>
    <property type="molecule type" value="Genomic_DNA"/>
</dbReference>